<comment type="caution">
    <text evidence="3">The sequence shown here is derived from an EMBL/GenBank/DDBJ whole genome shotgun (WGS) entry which is preliminary data.</text>
</comment>
<dbReference type="InterPro" id="IPR036388">
    <property type="entry name" value="WH-like_DNA-bd_sf"/>
</dbReference>
<feature type="domain" description="HTH marR-type" evidence="2">
    <location>
        <begin position="119"/>
        <end position="255"/>
    </location>
</feature>
<dbReference type="InterPro" id="IPR036390">
    <property type="entry name" value="WH_DNA-bd_sf"/>
</dbReference>
<dbReference type="OrthoDB" id="3178168at2"/>
<evidence type="ECO:0000313" key="4">
    <source>
        <dbReference type="Proteomes" id="UP000321484"/>
    </source>
</evidence>
<organism evidence="3 4">
    <name type="scientific">Actinotalea fermentans</name>
    <dbReference type="NCBI Taxonomy" id="43671"/>
    <lineage>
        <taxon>Bacteria</taxon>
        <taxon>Bacillati</taxon>
        <taxon>Actinomycetota</taxon>
        <taxon>Actinomycetes</taxon>
        <taxon>Micrococcales</taxon>
        <taxon>Cellulomonadaceae</taxon>
        <taxon>Actinotalea</taxon>
    </lineage>
</organism>
<keyword evidence="4" id="KW-1185">Reference proteome</keyword>
<name>A0A511YXA6_9CELL</name>
<feature type="compositionally biased region" description="Acidic residues" evidence="1">
    <location>
        <begin position="74"/>
        <end position="84"/>
    </location>
</feature>
<evidence type="ECO:0000313" key="3">
    <source>
        <dbReference type="EMBL" id="GEN79840.1"/>
    </source>
</evidence>
<dbReference type="GO" id="GO:0006950">
    <property type="term" value="P:response to stress"/>
    <property type="evidence" value="ECO:0007669"/>
    <property type="project" value="TreeGrafter"/>
</dbReference>
<proteinExistence type="predicted"/>
<dbReference type="RefSeq" id="WP_146819404.1">
    <property type="nucleotide sequence ID" value="NZ_BJYK01000004.1"/>
</dbReference>
<evidence type="ECO:0000256" key="1">
    <source>
        <dbReference type="SAM" id="MobiDB-lite"/>
    </source>
</evidence>
<dbReference type="PANTHER" id="PTHR33164">
    <property type="entry name" value="TRANSCRIPTIONAL REGULATOR, MARR FAMILY"/>
    <property type="match status" value="1"/>
</dbReference>
<dbReference type="Pfam" id="PF12802">
    <property type="entry name" value="MarR_2"/>
    <property type="match status" value="1"/>
</dbReference>
<dbReference type="AlphaFoldDB" id="A0A511YXA6"/>
<dbReference type="GO" id="GO:0003700">
    <property type="term" value="F:DNA-binding transcription factor activity"/>
    <property type="evidence" value="ECO:0007669"/>
    <property type="project" value="InterPro"/>
</dbReference>
<dbReference type="SMART" id="SM00347">
    <property type="entry name" value="HTH_MARR"/>
    <property type="match status" value="1"/>
</dbReference>
<feature type="region of interest" description="Disordered" evidence="1">
    <location>
        <begin position="1"/>
        <end position="38"/>
    </location>
</feature>
<protein>
    <recommendedName>
        <fullName evidence="2">HTH marR-type domain-containing protein</fullName>
    </recommendedName>
</protein>
<dbReference type="EMBL" id="BJYK01000004">
    <property type="protein sequence ID" value="GEN79840.1"/>
    <property type="molecule type" value="Genomic_DNA"/>
</dbReference>
<dbReference type="PANTHER" id="PTHR33164:SF99">
    <property type="entry name" value="MARR FAMILY REGULATORY PROTEIN"/>
    <property type="match status" value="1"/>
</dbReference>
<dbReference type="Gene3D" id="1.10.10.10">
    <property type="entry name" value="Winged helix-like DNA-binding domain superfamily/Winged helix DNA-binding domain"/>
    <property type="match status" value="1"/>
</dbReference>
<feature type="compositionally biased region" description="Acidic residues" evidence="1">
    <location>
        <begin position="29"/>
        <end position="38"/>
    </location>
</feature>
<dbReference type="PROSITE" id="PS50995">
    <property type="entry name" value="HTH_MARR_2"/>
    <property type="match status" value="1"/>
</dbReference>
<dbReference type="InterPro" id="IPR039422">
    <property type="entry name" value="MarR/SlyA-like"/>
</dbReference>
<gene>
    <name evidence="3" type="ORF">AFE02nite_15740</name>
</gene>
<accession>A0A511YXA6</accession>
<dbReference type="SUPFAM" id="SSF46785">
    <property type="entry name" value="Winged helix' DNA-binding domain"/>
    <property type="match status" value="1"/>
</dbReference>
<feature type="region of interest" description="Disordered" evidence="1">
    <location>
        <begin position="72"/>
        <end position="106"/>
    </location>
</feature>
<dbReference type="InterPro" id="IPR000835">
    <property type="entry name" value="HTH_MarR-typ"/>
</dbReference>
<feature type="compositionally biased region" description="Acidic residues" evidence="1">
    <location>
        <begin position="8"/>
        <end position="20"/>
    </location>
</feature>
<evidence type="ECO:0000259" key="2">
    <source>
        <dbReference type="PROSITE" id="PS50995"/>
    </source>
</evidence>
<sequence length="267" mass="29016">MREGVVGAEEDVVGAEEDVAGAERGQVEDGSEAITAEDDAELWRLERARQGWAELRDATRAARERKRARHLWLDDGDDPADDGDAPGRDGANLQGGHDGPADDDGDLARTRRWRMTASEATTWGALAAVLTALPAALDVQLRQDAGMRLVEFRALAWLATAPRQAAQLAVLAEALAISQSHVSRVVGRLEQRGWLRRVADLDDGRGMRAELTATGLDAVRGAAPEHLREVRRLVVGGLPTADLAQLEQTSRRILEAVRPGYCLRLPY</sequence>
<reference evidence="3 4" key="1">
    <citation type="submission" date="2019-07" db="EMBL/GenBank/DDBJ databases">
        <title>Whole genome shotgun sequence of Actinotalea fermentans NBRC 105374.</title>
        <authorList>
            <person name="Hosoyama A."/>
            <person name="Uohara A."/>
            <person name="Ohji S."/>
            <person name="Ichikawa N."/>
        </authorList>
    </citation>
    <scope>NUCLEOTIDE SEQUENCE [LARGE SCALE GENOMIC DNA]</scope>
    <source>
        <strain evidence="3 4">NBRC 105374</strain>
    </source>
</reference>
<dbReference type="PRINTS" id="PR00598">
    <property type="entry name" value="HTHMARR"/>
</dbReference>
<dbReference type="Proteomes" id="UP000321484">
    <property type="component" value="Unassembled WGS sequence"/>
</dbReference>